<evidence type="ECO:0000256" key="7">
    <source>
        <dbReference type="RuleBase" id="RU003685"/>
    </source>
</evidence>
<evidence type="ECO:0000256" key="3">
    <source>
        <dbReference type="ARBA" id="ARBA00022448"/>
    </source>
</evidence>
<dbReference type="GO" id="GO:0048038">
    <property type="term" value="F:quinone binding"/>
    <property type="evidence" value="ECO:0007669"/>
    <property type="project" value="UniProtKB-KW"/>
</dbReference>
<keyword evidence="6" id="KW-0472">Membrane</keyword>
<comment type="subunit">
    <text evidence="6">NDH-1 is composed of 14 different subunits. Subunits NuoB, C, D, E, F, and G constitute the peripheral sector of the complex.</text>
</comment>
<dbReference type="HAMAP" id="MF_01358">
    <property type="entry name" value="NDH1_NuoD"/>
    <property type="match status" value="1"/>
</dbReference>
<dbReference type="PANTHER" id="PTHR11993">
    <property type="entry name" value="NADH-UBIQUINONE OXIDOREDUCTASE 49 KDA SUBUNIT"/>
    <property type="match status" value="1"/>
</dbReference>
<gene>
    <name evidence="6 9" type="primary">nuoD</name>
    <name evidence="9" type="ORF">ENF32_01550</name>
</gene>
<dbReference type="NCBIfam" id="NF004739">
    <property type="entry name" value="PRK06075.1"/>
    <property type="match status" value="1"/>
</dbReference>
<dbReference type="NCBIfam" id="TIGR01962">
    <property type="entry name" value="NuoD"/>
    <property type="match status" value="1"/>
</dbReference>
<comment type="similarity">
    <text evidence="2 6 7">Belongs to the complex I 49 kDa subunit family.</text>
</comment>
<dbReference type="PANTHER" id="PTHR11993:SF10">
    <property type="entry name" value="NADH DEHYDROGENASE [UBIQUINONE] IRON-SULFUR PROTEIN 2, MITOCHONDRIAL"/>
    <property type="match status" value="1"/>
</dbReference>
<evidence type="ECO:0000259" key="8">
    <source>
        <dbReference type="Pfam" id="PF00346"/>
    </source>
</evidence>
<dbReference type="Gene3D" id="1.10.645.10">
    <property type="entry name" value="Cytochrome-c3 Hydrogenase, chain B"/>
    <property type="match status" value="1"/>
</dbReference>
<organism evidence="9">
    <name type="scientific">Thermosulfidibacter takaii</name>
    <dbReference type="NCBI Taxonomy" id="412593"/>
    <lineage>
        <taxon>Bacteria</taxon>
        <taxon>Pseudomonadati</taxon>
        <taxon>Thermosulfidibacterota</taxon>
        <taxon>Thermosulfidibacteria</taxon>
        <taxon>Thermosulfidibacterales</taxon>
        <taxon>Thermosulfidibacteraceae</taxon>
    </lineage>
</organism>
<dbReference type="Proteomes" id="UP000885690">
    <property type="component" value="Unassembled WGS sequence"/>
</dbReference>
<dbReference type="Pfam" id="PF00346">
    <property type="entry name" value="Complex1_49kDa"/>
    <property type="match status" value="1"/>
</dbReference>
<dbReference type="InterPro" id="IPR022885">
    <property type="entry name" value="NDH1_su_D/H"/>
</dbReference>
<keyword evidence="6" id="KW-1003">Cell membrane</keyword>
<name>A0A7C0YAJ1_9BACT</name>
<feature type="domain" description="NADH-quinone oxidoreductase subunit D" evidence="8">
    <location>
        <begin position="126"/>
        <end position="399"/>
    </location>
</feature>
<keyword evidence="6" id="KW-0830">Ubiquinone</keyword>
<dbReference type="PROSITE" id="PS00535">
    <property type="entry name" value="COMPLEX1_49K"/>
    <property type="match status" value="1"/>
</dbReference>
<evidence type="ECO:0000256" key="1">
    <source>
        <dbReference type="ARBA" id="ARBA00002378"/>
    </source>
</evidence>
<keyword evidence="9" id="KW-0560">Oxidoreductase</keyword>
<dbReference type="InterPro" id="IPR001135">
    <property type="entry name" value="NADH_Q_OxRdtase_suD"/>
</dbReference>
<comment type="caution">
    <text evidence="9">The sequence shown here is derived from an EMBL/GenBank/DDBJ whole genome shotgun (WGS) entry which is preliminary data.</text>
</comment>
<dbReference type="EMBL" id="DQWS01000058">
    <property type="protein sequence ID" value="HDD52738.1"/>
    <property type="molecule type" value="Genomic_DNA"/>
</dbReference>
<accession>A0A7C0YAJ1</accession>
<dbReference type="InterPro" id="IPR014029">
    <property type="entry name" value="NADH_UbQ_OxRdtase_49kDa_CS"/>
</dbReference>
<keyword evidence="5 6" id="KW-0520">NAD</keyword>
<protein>
    <recommendedName>
        <fullName evidence="6">NADH-quinone oxidoreductase subunit D</fullName>
        <ecNumber evidence="6">7.1.1.-</ecNumber>
    </recommendedName>
    <alternativeName>
        <fullName evidence="6">NADH dehydrogenase I subunit D</fullName>
    </alternativeName>
    <alternativeName>
        <fullName evidence="6">NDH-1 subunit D</fullName>
    </alternativeName>
</protein>
<proteinExistence type="inferred from homology"/>
<keyword evidence="6" id="KW-0874">Quinone</keyword>
<reference evidence="9" key="1">
    <citation type="journal article" date="2020" name="mSystems">
        <title>Genome- and Community-Level Interaction Insights into Carbon Utilization and Element Cycling Functions of Hydrothermarchaeota in Hydrothermal Sediment.</title>
        <authorList>
            <person name="Zhou Z."/>
            <person name="Liu Y."/>
            <person name="Xu W."/>
            <person name="Pan J."/>
            <person name="Luo Z.H."/>
            <person name="Li M."/>
        </authorList>
    </citation>
    <scope>NUCLEOTIDE SEQUENCE [LARGE SCALE GENOMIC DNA]</scope>
    <source>
        <strain evidence="9">HyVt-115</strain>
    </source>
</reference>
<dbReference type="SUPFAM" id="SSF56762">
    <property type="entry name" value="HydB/Nqo4-like"/>
    <property type="match status" value="1"/>
</dbReference>
<dbReference type="GO" id="GO:0051287">
    <property type="term" value="F:NAD binding"/>
    <property type="evidence" value="ECO:0007669"/>
    <property type="project" value="InterPro"/>
</dbReference>
<dbReference type="GO" id="GO:0050136">
    <property type="term" value="F:NADH dehydrogenase (quinone) (non-electrogenic) activity"/>
    <property type="evidence" value="ECO:0007669"/>
    <property type="project" value="UniProtKB-UniRule"/>
</dbReference>
<dbReference type="AlphaFoldDB" id="A0A7C0YAJ1"/>
<comment type="function">
    <text evidence="1 6">NDH-1 shuttles electrons from NADH, via FMN and iron-sulfur (Fe-S) centers, to quinones in the respiratory chain. The immediate electron acceptor for the enzyme in this species is believed to be ubiquinone. Couples the redox reaction to proton translocation (for every two electrons transferred, four hydrogen ions are translocated across the cytoplasmic membrane), and thus conserves the redox energy in a proton gradient.</text>
</comment>
<keyword evidence="3 6" id="KW-0813">Transport</keyword>
<evidence type="ECO:0000256" key="6">
    <source>
        <dbReference type="HAMAP-Rule" id="MF_01358"/>
    </source>
</evidence>
<keyword evidence="4 6" id="KW-1278">Translocase</keyword>
<sequence length="399" mass="45027">MKTVVEQTGRRTYTLNMGPQHPSTHGVLRVILDLEGETIVDAKPVIGYLHRGTEKLAEAKTYQQVSPLIDRLDYLACPAYNFAYCLAVEKLLGVEVPPRARYIRVIMAELARIASHLIWLGSHAMDIGAVTVFLYTFREREITYELLEMAAGVRMHQSYFVVGGVRWDLPEGFVPKLKNFLDILPSKIQEYEDLLTKNKIWKLRTVGVGVLSKEDAVALGATGPMLRGSGVEWDIRKAYPYSGYEEFEFDIPTGEHGDTYDRYLVRMEEMRQSRRIILQALERLPDGPIQAMEGKLYFPDPDKVRGEHRDMAALIHQFKLVSEGFHPPKGEVYQAIEAPKGELGFYVVSDGGPKPFRLRIRLPSLMNLQTLPVLSKGHKIADMAAIIGTLDIVLGDVDK</sequence>
<comment type="catalytic activity">
    <reaction evidence="6">
        <text>a quinone + NADH + 5 H(+)(in) = a quinol + NAD(+) + 4 H(+)(out)</text>
        <dbReference type="Rhea" id="RHEA:57888"/>
        <dbReference type="ChEBI" id="CHEBI:15378"/>
        <dbReference type="ChEBI" id="CHEBI:24646"/>
        <dbReference type="ChEBI" id="CHEBI:57540"/>
        <dbReference type="ChEBI" id="CHEBI:57945"/>
        <dbReference type="ChEBI" id="CHEBI:132124"/>
    </reaction>
</comment>
<evidence type="ECO:0000256" key="4">
    <source>
        <dbReference type="ARBA" id="ARBA00022967"/>
    </source>
</evidence>
<dbReference type="InterPro" id="IPR029014">
    <property type="entry name" value="NiFe-Hase_large"/>
</dbReference>
<evidence type="ECO:0000256" key="5">
    <source>
        <dbReference type="ARBA" id="ARBA00023027"/>
    </source>
</evidence>
<dbReference type="EC" id="7.1.1.-" evidence="6"/>
<evidence type="ECO:0000313" key="9">
    <source>
        <dbReference type="EMBL" id="HDD52738.1"/>
    </source>
</evidence>
<dbReference type="GO" id="GO:0005886">
    <property type="term" value="C:plasma membrane"/>
    <property type="evidence" value="ECO:0007669"/>
    <property type="project" value="UniProtKB-SubCell"/>
</dbReference>
<evidence type="ECO:0000256" key="2">
    <source>
        <dbReference type="ARBA" id="ARBA00005769"/>
    </source>
</evidence>
<comment type="subcellular location">
    <subcellularLocation>
        <location evidence="6">Cell membrane</location>
        <topology evidence="6">Peripheral membrane protein</topology>
        <orientation evidence="6">Cytoplasmic side</orientation>
    </subcellularLocation>
</comment>